<dbReference type="Gene3D" id="2.120.10.70">
    <property type="entry name" value="Fucose-specific lectin"/>
    <property type="match status" value="1"/>
</dbReference>
<dbReference type="AlphaFoldDB" id="W0PA48"/>
<name>W0PA48_ADVMD</name>
<dbReference type="SUPFAM" id="SSF102588">
    <property type="entry name" value="LmbE-like"/>
    <property type="match status" value="1"/>
</dbReference>
<dbReference type="InterPro" id="IPR003737">
    <property type="entry name" value="GlcNAc_PI_deacetylase-related"/>
</dbReference>
<dbReference type="InterPro" id="IPR024078">
    <property type="entry name" value="LmbE-like_dom_sf"/>
</dbReference>
<dbReference type="Proteomes" id="UP000019095">
    <property type="component" value="Chromosome"/>
</dbReference>
<protein>
    <recommendedName>
        <fullName evidence="4">GlcNAc-PI de-N-acetylase</fullName>
    </recommendedName>
</protein>
<dbReference type="EMBL" id="CP003915">
    <property type="protein sequence ID" value="AHG63699.1"/>
    <property type="molecule type" value="Genomic_DNA"/>
</dbReference>
<dbReference type="PATRIC" id="fig|1247726.3.peg.1774"/>
<dbReference type="SUPFAM" id="SSF89372">
    <property type="entry name" value="Fucose-specific lectin"/>
    <property type="match status" value="2"/>
</dbReference>
<evidence type="ECO:0000313" key="3">
    <source>
        <dbReference type="Proteomes" id="UP000019095"/>
    </source>
</evidence>
<dbReference type="PANTHER" id="PTHR12993">
    <property type="entry name" value="N-ACETYLGLUCOSAMINYL-PHOSPHATIDYLINOSITOL DE-N-ACETYLASE-RELATED"/>
    <property type="match status" value="1"/>
</dbReference>
<dbReference type="GO" id="GO:0016811">
    <property type="term" value="F:hydrolase activity, acting on carbon-nitrogen (but not peptide) bonds, in linear amides"/>
    <property type="evidence" value="ECO:0007669"/>
    <property type="project" value="TreeGrafter"/>
</dbReference>
<dbReference type="KEGG" id="amim:MIM_c16160"/>
<organism evidence="2 3">
    <name type="scientific">Advenella mimigardefordensis (strain DSM 17166 / LMG 22922 / DPN7)</name>
    <dbReference type="NCBI Taxonomy" id="1247726"/>
    <lineage>
        <taxon>Bacteria</taxon>
        <taxon>Pseudomonadati</taxon>
        <taxon>Pseudomonadota</taxon>
        <taxon>Betaproteobacteria</taxon>
        <taxon>Burkholderiales</taxon>
        <taxon>Alcaligenaceae</taxon>
    </lineage>
</organism>
<dbReference type="Pfam" id="PF02585">
    <property type="entry name" value="PIG-L"/>
    <property type="match status" value="1"/>
</dbReference>
<evidence type="ECO:0000256" key="1">
    <source>
        <dbReference type="SAM" id="MobiDB-lite"/>
    </source>
</evidence>
<dbReference type="STRING" id="1247726.MIM_c16160"/>
<gene>
    <name evidence="2" type="ORF">MIM_c16160</name>
</gene>
<proteinExistence type="predicted"/>
<dbReference type="Gene3D" id="3.40.50.10320">
    <property type="entry name" value="LmbE-like"/>
    <property type="match status" value="1"/>
</dbReference>
<feature type="region of interest" description="Disordered" evidence="1">
    <location>
        <begin position="621"/>
        <end position="676"/>
    </location>
</feature>
<dbReference type="PANTHER" id="PTHR12993:SF26">
    <property type="entry name" value="1D-MYO-INOSITOL 2-ACETAMIDO-2-DEOXY-ALPHA-D-GLUCOPYRANOSIDE DEACETYLASE"/>
    <property type="match status" value="1"/>
</dbReference>
<dbReference type="eggNOG" id="COG2120">
    <property type="taxonomic scope" value="Bacteria"/>
</dbReference>
<reference evidence="2 3" key="1">
    <citation type="journal article" date="2014" name="Microbiology">
        <title>Unravelling the complete genome sequence of Advenella mimigardefordensis strain DPN7T and novel insights in the catabolism of the xenobiotic polythioester precursor 3,3'-dithiodipropionate.</title>
        <authorList>
            <person name="Wubbeler J.H."/>
            <person name="Hiessl S."/>
            <person name="Schuldes J."/>
            <person name="Thurmer A."/>
            <person name="Daniel R."/>
            <person name="Steinbuchel A."/>
        </authorList>
    </citation>
    <scope>NUCLEOTIDE SEQUENCE [LARGE SCALE GENOMIC DNA]</scope>
    <source>
        <strain evidence="3">DSM 17166 / LMG 22922 / DPN7</strain>
    </source>
</reference>
<feature type="compositionally biased region" description="Low complexity" evidence="1">
    <location>
        <begin position="654"/>
        <end position="663"/>
    </location>
</feature>
<evidence type="ECO:0008006" key="4">
    <source>
        <dbReference type="Google" id="ProtNLM"/>
    </source>
</evidence>
<evidence type="ECO:0000313" key="2">
    <source>
        <dbReference type="EMBL" id="AHG63699.1"/>
    </source>
</evidence>
<keyword evidence="3" id="KW-1185">Reference proteome</keyword>
<accession>W0PA48</accession>
<sequence>MPPLASRAAVAPADRNKSQTQCHGRRDQIFVAHEDDDLLFMNPDIHDTIRAGGCIQVVYLTAGERGEGVGYMSQRENGVRAAYALMAGATNTWVQSPLLLNKVQIAQYSLWKNPRVSLVFMRIKDPWLDKGWGDLTPLSRLEIQPDQMAQALGEYFETYTRASLVKTLSALILRFEPGKIRLMDDSVETPYNKLCWRCTGHDHPDHIASARLVRDAMAVTAGNYEAVSYVDYPNQERPLTLTLRQNSDKSRVFNLYAQYDYRYCSVPLNCREPMGPAALWAERMYYSSQSNTPVVSLFTDATGAGLFTRGEYSNAAVYWNDRKQTWTVLGGLVFTGIRPFLTPSGQLAVFARDGQGQLYFRRARTATPVNEAAWSSWYRLPVLLTTQPQVVTVGKQVRVVGMGADGYYYYLRSTDMQTWNKSRLPVLKTASQTFALLQHGTQLWMLAQTLKGEFWISAYHEKNGWGPWSVAAGPDSQGGLTALVTDRNTLLAYYRNRADGHLYLAQGRLEIDTHRPPLSWTSVTEQGPEFQADPAVLKTRAGSMVVATLSRTGKSIWTRIDDVPVRIRGPFASAPTLVETGDHIMLYARKGSDNRWIQQYAALHLDNDQWVESESIIAPPFYGGHTFDGSTDIPEQEQAQPQPPPSAQLPITRPMQPMLQPQQPQQPPLTEPAQSR</sequence>
<dbReference type="HOGENOM" id="CLU_406358_0_0_4"/>